<proteinExistence type="predicted"/>
<dbReference type="GeneID" id="19276464"/>
<organism evidence="1 2">
    <name type="scientific">Pestalotiopsis fici (strain W106-1 / CGMCC3.15140)</name>
    <dbReference type="NCBI Taxonomy" id="1229662"/>
    <lineage>
        <taxon>Eukaryota</taxon>
        <taxon>Fungi</taxon>
        <taxon>Dikarya</taxon>
        <taxon>Ascomycota</taxon>
        <taxon>Pezizomycotina</taxon>
        <taxon>Sordariomycetes</taxon>
        <taxon>Xylariomycetidae</taxon>
        <taxon>Amphisphaeriales</taxon>
        <taxon>Sporocadaceae</taxon>
        <taxon>Pestalotiopsis</taxon>
    </lineage>
</organism>
<name>W3WWR3_PESFW</name>
<reference evidence="2" key="1">
    <citation type="journal article" date="2015" name="BMC Genomics">
        <title>Genomic and transcriptomic analysis of the endophytic fungus Pestalotiopsis fici reveals its lifestyle and high potential for synthesis of natural products.</title>
        <authorList>
            <person name="Wang X."/>
            <person name="Zhang X."/>
            <person name="Liu L."/>
            <person name="Xiang M."/>
            <person name="Wang W."/>
            <person name="Sun X."/>
            <person name="Che Y."/>
            <person name="Guo L."/>
            <person name="Liu G."/>
            <person name="Guo L."/>
            <person name="Wang C."/>
            <person name="Yin W.B."/>
            <person name="Stadler M."/>
            <person name="Zhang X."/>
            <person name="Liu X."/>
        </authorList>
    </citation>
    <scope>NUCLEOTIDE SEQUENCE [LARGE SCALE GENOMIC DNA]</scope>
    <source>
        <strain evidence="2">W106-1 / CGMCC3.15140</strain>
    </source>
</reference>
<dbReference type="EMBL" id="KI912116">
    <property type="protein sequence ID" value="ETS77577.1"/>
    <property type="molecule type" value="Genomic_DNA"/>
</dbReference>
<dbReference type="KEGG" id="pfy:PFICI_11451"/>
<evidence type="ECO:0000313" key="2">
    <source>
        <dbReference type="Proteomes" id="UP000030651"/>
    </source>
</evidence>
<sequence>MRSTLYIAASTMMLLSTGDSHIVLENPLPFRKAEDGPSNPISGATFPCKVPAGQRLEMDGPPTEMAIGEDQLLTFKGTAVHGGGSCQISLTSDIDDSFQPSKDSRFFVIHSIEGGCPARNQAGNLDGPNTDQYYFKIPAGVSPGNYVLGWTWVPRIGGQPEYYMQCAPIAVTASTTKAKRLPLSERREGLVSKREESFPDLWMADLDDLTGGCTNNEALVQQVAIAYPNPGKYIDRPTPDEQLFQQVCDGNPRLQGGAPAESSAASSADLSTSALSSTVLSSAVSSAPTSTSLVQTPSSTLAATSSATLTPTTVDVVPITSTLLTASTLISSVTPASSTSSTGTVDSSPDTSACQEGYLLCVNGTQFSTCTGGSWTDPQPLAPGTTCVGGAGVGLDIVQPY</sequence>
<dbReference type="Gene3D" id="2.70.50.70">
    <property type="match status" value="1"/>
</dbReference>
<dbReference type="RefSeq" id="XP_007838223.1">
    <property type="nucleotide sequence ID" value="XM_007840032.1"/>
</dbReference>
<evidence type="ECO:0000313" key="1">
    <source>
        <dbReference type="EMBL" id="ETS77577.1"/>
    </source>
</evidence>
<dbReference type="HOGENOM" id="CLU_032571_1_0_1"/>
<dbReference type="OrthoDB" id="2342176at2759"/>
<protein>
    <recommendedName>
        <fullName evidence="3">Chitin-binding type-4 domain-containing protein</fullName>
    </recommendedName>
</protein>
<keyword evidence="2" id="KW-1185">Reference proteome</keyword>
<accession>W3WWR3</accession>
<dbReference type="OMA" id="HFATCTG"/>
<dbReference type="Proteomes" id="UP000030651">
    <property type="component" value="Unassembled WGS sequence"/>
</dbReference>
<gene>
    <name evidence="1" type="ORF">PFICI_11451</name>
</gene>
<dbReference type="eggNOG" id="ENOG502SHG3">
    <property type="taxonomic scope" value="Eukaryota"/>
</dbReference>
<evidence type="ECO:0008006" key="3">
    <source>
        <dbReference type="Google" id="ProtNLM"/>
    </source>
</evidence>
<dbReference type="AlphaFoldDB" id="W3WWR3"/>
<dbReference type="STRING" id="1229662.W3WWR3"/>
<dbReference type="PANTHER" id="PTHR36182">
    <property type="entry name" value="PROTEIN, PUTATIVE (AFU_ORTHOLOGUE AFUA_6G10930)-RELATED"/>
    <property type="match status" value="1"/>
</dbReference>
<dbReference type="PANTHER" id="PTHR36182:SF2">
    <property type="entry name" value="LYTIC POLYSACCHARIDE MONOOXYGENASE"/>
    <property type="match status" value="1"/>
</dbReference>
<dbReference type="InParanoid" id="W3WWR3"/>